<proteinExistence type="predicted"/>
<keyword evidence="2" id="KW-1185">Reference proteome</keyword>
<dbReference type="Proteomes" id="UP000256971">
    <property type="component" value="Chromosome"/>
</dbReference>
<gene>
    <name evidence="1" type="ORF">DY252_21430</name>
</gene>
<protein>
    <submittedName>
        <fullName evidence="1">Uncharacterized protein</fullName>
    </submittedName>
</protein>
<evidence type="ECO:0000313" key="2">
    <source>
        <dbReference type="Proteomes" id="UP000256971"/>
    </source>
</evidence>
<accession>A0ABM6Y4T5</accession>
<dbReference type="EMBL" id="CP031555">
    <property type="protein sequence ID" value="AXO16509.1"/>
    <property type="molecule type" value="Genomic_DNA"/>
</dbReference>
<name>A0ABM6Y4T5_9PROT</name>
<organism evidence="1 2">
    <name type="scientific">Thalassospira indica</name>
    <dbReference type="NCBI Taxonomy" id="1891279"/>
    <lineage>
        <taxon>Bacteria</taxon>
        <taxon>Pseudomonadati</taxon>
        <taxon>Pseudomonadota</taxon>
        <taxon>Alphaproteobacteria</taxon>
        <taxon>Rhodospirillales</taxon>
        <taxon>Thalassospiraceae</taxon>
        <taxon>Thalassospira</taxon>
    </lineage>
</organism>
<reference evidence="1 2" key="1">
    <citation type="submission" date="2018-08" db="EMBL/GenBank/DDBJ databases">
        <title>Complete genome sequence of type strain Thalassospira indica MCCC 1A01103T, isolated from isolated from deep seawater of the Indian Ocean.</title>
        <authorList>
            <person name="Liu Y."/>
        </authorList>
    </citation>
    <scope>NUCLEOTIDE SEQUENCE [LARGE SCALE GENOMIC DNA]</scope>
    <source>
        <strain evidence="1 2">PB8BT</strain>
    </source>
</reference>
<sequence>MSVESRIGGTSTDAVQLPIILSEGLFNGFELFLRLREVIWDISNRAVALDPFDEPVPIDVDTGPDTNETGLETIALAVVNPPADSLFAKGWKGRNQLVDCQDVLSIHEQTLSFDIMVLVLWRSAEIRQSLA</sequence>
<evidence type="ECO:0000313" key="1">
    <source>
        <dbReference type="EMBL" id="AXO16509.1"/>
    </source>
</evidence>